<protein>
    <submittedName>
        <fullName evidence="1">Uncharacterized protein</fullName>
    </submittedName>
</protein>
<name>A0A1H9SWA6_9BACI</name>
<proteinExistence type="predicted"/>
<organism evidence="1 2">
    <name type="scientific">Lysinibacillus fusiformis</name>
    <dbReference type="NCBI Taxonomy" id="28031"/>
    <lineage>
        <taxon>Bacteria</taxon>
        <taxon>Bacillati</taxon>
        <taxon>Bacillota</taxon>
        <taxon>Bacilli</taxon>
        <taxon>Bacillales</taxon>
        <taxon>Bacillaceae</taxon>
        <taxon>Lysinibacillus</taxon>
    </lineage>
</organism>
<accession>A0A1H9SWA6</accession>
<gene>
    <name evidence="1" type="ORF">SAMN02787113_04828</name>
</gene>
<dbReference type="RefSeq" id="WP_089987425.1">
    <property type="nucleotide sequence ID" value="NZ_FMVP01000037.1"/>
</dbReference>
<comment type="caution">
    <text evidence="1">The sequence shown here is derived from an EMBL/GenBank/DDBJ whole genome shotgun (WGS) entry which is preliminary data.</text>
</comment>
<evidence type="ECO:0000313" key="1">
    <source>
        <dbReference type="EMBL" id="SER88679.1"/>
    </source>
</evidence>
<reference evidence="1 2" key="1">
    <citation type="submission" date="2016-10" db="EMBL/GenBank/DDBJ databases">
        <authorList>
            <person name="Varghese N."/>
            <person name="Submissions S."/>
        </authorList>
    </citation>
    <scope>NUCLEOTIDE SEQUENCE [LARGE SCALE GENOMIC DNA]</scope>
    <source>
        <strain evidence="1 2">TC-13</strain>
    </source>
</reference>
<dbReference type="EMBL" id="FOEL01000036">
    <property type="protein sequence ID" value="SER88679.1"/>
    <property type="molecule type" value="Genomic_DNA"/>
</dbReference>
<dbReference type="AlphaFoldDB" id="A0A1H9SWA6"/>
<evidence type="ECO:0000313" key="2">
    <source>
        <dbReference type="Proteomes" id="UP000199410"/>
    </source>
</evidence>
<sequence>MKSVDENGQLLFLDIFDRNSNALVIGKVGKGAAFHLRKTFFDSLNIVPFNLCVSGEMGTGCRELQLFLPDPKNQNNLFPRVLTFQEEMVSILQNHQKKLRHNHYLAERELYRNIFGLMW</sequence>
<dbReference type="Proteomes" id="UP000199410">
    <property type="component" value="Unassembled WGS sequence"/>
</dbReference>